<evidence type="ECO:0000256" key="1">
    <source>
        <dbReference type="ARBA" id="ARBA00008136"/>
    </source>
</evidence>
<evidence type="ECO:0000313" key="11">
    <source>
        <dbReference type="EMBL" id="CAB4970524.1"/>
    </source>
</evidence>
<sequence>MAAWKITNKFMCNLDLVCGRYAISKLPEELIEEFEISAGHTGKVLPADWNISPTKEIYIIRNNQEEKRELVNLSWGLIAPWSKTSDEAIKSQSSAINARTETVDSKPTFKNAFKYHRCLIPATGYYEWATELGKYPSKQPFYIHNKNNKTLAFAGIYSTWRDENGVAKQSAALITRPAVDILEKIHHRMPTFLPQDRWDHWLDNQENDVDEIKALLQFNNEAAGLIADPVSTKVNATRNNGPELIQPIELGEPQTLF</sequence>
<dbReference type="Pfam" id="PF02586">
    <property type="entry name" value="SRAP"/>
    <property type="match status" value="1"/>
</dbReference>
<dbReference type="EMBL" id="CAFBOH010000002">
    <property type="protein sequence ID" value="CAB4970524.1"/>
    <property type="molecule type" value="Genomic_DNA"/>
</dbReference>
<dbReference type="PANTHER" id="PTHR13604:SF0">
    <property type="entry name" value="ABASIC SITE PROCESSING PROTEIN HMCES"/>
    <property type="match status" value="1"/>
</dbReference>
<dbReference type="AlphaFoldDB" id="A0A6J6CNL7"/>
<gene>
    <name evidence="8" type="ORF">UFOPK1509_00429</name>
    <name evidence="9" type="ORF">UFOPK1854_00816</name>
    <name evidence="10" type="ORF">UFOPK3282_00457</name>
    <name evidence="11" type="ORF">UFOPK3935_00057</name>
</gene>
<evidence type="ECO:0000256" key="6">
    <source>
        <dbReference type="ARBA" id="ARBA00023125"/>
    </source>
</evidence>
<keyword evidence="7" id="KW-0456">Lyase</keyword>
<evidence type="ECO:0000256" key="5">
    <source>
        <dbReference type="ARBA" id="ARBA00023124"/>
    </source>
</evidence>
<evidence type="ECO:0000313" key="9">
    <source>
        <dbReference type="EMBL" id="CAB4615470.1"/>
    </source>
</evidence>
<keyword evidence="4" id="KW-0378">Hydrolase</keyword>
<proteinExistence type="inferred from homology"/>
<evidence type="ECO:0000256" key="2">
    <source>
        <dbReference type="ARBA" id="ARBA00022670"/>
    </source>
</evidence>
<name>A0A6J6CNL7_9ZZZZ</name>
<comment type="similarity">
    <text evidence="1">Belongs to the SOS response-associated peptidase family.</text>
</comment>
<evidence type="ECO:0000313" key="8">
    <source>
        <dbReference type="EMBL" id="CAB4552745.1"/>
    </source>
</evidence>
<keyword evidence="6" id="KW-0238">DNA-binding</keyword>
<dbReference type="GO" id="GO:0008233">
    <property type="term" value="F:peptidase activity"/>
    <property type="evidence" value="ECO:0007669"/>
    <property type="project" value="UniProtKB-KW"/>
</dbReference>
<dbReference type="EMBL" id="CAEZUT010000094">
    <property type="protein sequence ID" value="CAB4615470.1"/>
    <property type="molecule type" value="Genomic_DNA"/>
</dbReference>
<keyword evidence="2" id="KW-0645">Protease</keyword>
<dbReference type="EMBL" id="CAFBJG010000032">
    <property type="protein sequence ID" value="CAB4849052.1"/>
    <property type="molecule type" value="Genomic_DNA"/>
</dbReference>
<dbReference type="GO" id="GO:0003697">
    <property type="term" value="F:single-stranded DNA binding"/>
    <property type="evidence" value="ECO:0007669"/>
    <property type="project" value="InterPro"/>
</dbReference>
<dbReference type="InterPro" id="IPR036590">
    <property type="entry name" value="SRAP-like"/>
</dbReference>
<evidence type="ECO:0000256" key="3">
    <source>
        <dbReference type="ARBA" id="ARBA00022763"/>
    </source>
</evidence>
<keyword evidence="3" id="KW-0227">DNA damage</keyword>
<dbReference type="Gene3D" id="3.90.1680.10">
    <property type="entry name" value="SOS response associated peptidase-like"/>
    <property type="match status" value="1"/>
</dbReference>
<dbReference type="PANTHER" id="PTHR13604">
    <property type="entry name" value="DC12-RELATED"/>
    <property type="match status" value="1"/>
</dbReference>
<dbReference type="InterPro" id="IPR003738">
    <property type="entry name" value="SRAP"/>
</dbReference>
<accession>A0A6J6CNL7</accession>
<evidence type="ECO:0000256" key="7">
    <source>
        <dbReference type="ARBA" id="ARBA00023239"/>
    </source>
</evidence>
<protein>
    <submittedName>
        <fullName evidence="8">Unannotated protein</fullName>
    </submittedName>
</protein>
<dbReference type="GO" id="GO:0016829">
    <property type="term" value="F:lyase activity"/>
    <property type="evidence" value="ECO:0007669"/>
    <property type="project" value="UniProtKB-KW"/>
</dbReference>
<organism evidence="8">
    <name type="scientific">freshwater metagenome</name>
    <dbReference type="NCBI Taxonomy" id="449393"/>
    <lineage>
        <taxon>unclassified sequences</taxon>
        <taxon>metagenomes</taxon>
        <taxon>ecological metagenomes</taxon>
    </lineage>
</organism>
<dbReference type="SUPFAM" id="SSF143081">
    <property type="entry name" value="BB1717-like"/>
    <property type="match status" value="1"/>
</dbReference>
<keyword evidence="5" id="KW-0190">Covalent protein-DNA linkage</keyword>
<dbReference type="GO" id="GO:0006508">
    <property type="term" value="P:proteolysis"/>
    <property type="evidence" value="ECO:0007669"/>
    <property type="project" value="UniProtKB-KW"/>
</dbReference>
<evidence type="ECO:0000313" key="10">
    <source>
        <dbReference type="EMBL" id="CAB4849052.1"/>
    </source>
</evidence>
<evidence type="ECO:0000256" key="4">
    <source>
        <dbReference type="ARBA" id="ARBA00022801"/>
    </source>
</evidence>
<dbReference type="GO" id="GO:0106300">
    <property type="term" value="P:protein-DNA covalent cross-linking repair"/>
    <property type="evidence" value="ECO:0007669"/>
    <property type="project" value="InterPro"/>
</dbReference>
<dbReference type="EMBL" id="CAEZSY010000045">
    <property type="protein sequence ID" value="CAB4552745.1"/>
    <property type="molecule type" value="Genomic_DNA"/>
</dbReference>
<reference evidence="8" key="1">
    <citation type="submission" date="2020-05" db="EMBL/GenBank/DDBJ databases">
        <authorList>
            <person name="Chiriac C."/>
            <person name="Salcher M."/>
            <person name="Ghai R."/>
            <person name="Kavagutti S V."/>
        </authorList>
    </citation>
    <scope>NUCLEOTIDE SEQUENCE</scope>
</reference>